<dbReference type="SUPFAM" id="SSF56024">
    <property type="entry name" value="Phospholipase D/nuclease"/>
    <property type="match status" value="2"/>
</dbReference>
<comment type="caution">
    <text evidence="8">The sequence shown here is derived from an EMBL/GenBank/DDBJ whole genome shotgun (WGS) entry which is preliminary data.</text>
</comment>
<feature type="transmembrane region" description="Helical" evidence="6">
    <location>
        <begin position="46"/>
        <end position="66"/>
    </location>
</feature>
<dbReference type="Pfam" id="PF13396">
    <property type="entry name" value="PLDc_N"/>
    <property type="match status" value="1"/>
</dbReference>
<feature type="transmembrane region" description="Helical" evidence="6">
    <location>
        <begin position="12"/>
        <end position="34"/>
    </location>
</feature>
<feature type="domain" description="PLD phosphodiesterase" evidence="7">
    <location>
        <begin position="226"/>
        <end position="253"/>
    </location>
</feature>
<keyword evidence="4 6" id="KW-1133">Transmembrane helix</keyword>
<evidence type="ECO:0000256" key="4">
    <source>
        <dbReference type="ARBA" id="ARBA00022989"/>
    </source>
</evidence>
<dbReference type="PANTHER" id="PTHR21248:SF22">
    <property type="entry name" value="PHOSPHOLIPASE D"/>
    <property type="match status" value="1"/>
</dbReference>
<dbReference type="InterPro" id="IPR025202">
    <property type="entry name" value="PLD-like_dom"/>
</dbReference>
<evidence type="ECO:0000259" key="7">
    <source>
        <dbReference type="PROSITE" id="PS50035"/>
    </source>
</evidence>
<evidence type="ECO:0000256" key="3">
    <source>
        <dbReference type="ARBA" id="ARBA00022692"/>
    </source>
</evidence>
<evidence type="ECO:0000256" key="5">
    <source>
        <dbReference type="ARBA" id="ARBA00023136"/>
    </source>
</evidence>
<name>A0ABT7CCL3_9MICO</name>
<dbReference type="CDD" id="cd09158">
    <property type="entry name" value="PLDc_EcCLS_like_2"/>
    <property type="match status" value="1"/>
</dbReference>
<dbReference type="PANTHER" id="PTHR21248">
    <property type="entry name" value="CARDIOLIPIN SYNTHASE"/>
    <property type="match status" value="1"/>
</dbReference>
<evidence type="ECO:0000256" key="2">
    <source>
        <dbReference type="ARBA" id="ARBA00022475"/>
    </source>
</evidence>
<evidence type="ECO:0000313" key="9">
    <source>
        <dbReference type="Proteomes" id="UP001170379"/>
    </source>
</evidence>
<keyword evidence="9" id="KW-1185">Reference proteome</keyword>
<proteinExistence type="predicted"/>
<dbReference type="Proteomes" id="UP001170379">
    <property type="component" value="Unassembled WGS sequence"/>
</dbReference>
<organism evidence="8 9">
    <name type="scientific">Gulosibacter molinativorax</name>
    <dbReference type="NCBI Taxonomy" id="256821"/>
    <lineage>
        <taxon>Bacteria</taxon>
        <taxon>Bacillati</taxon>
        <taxon>Actinomycetota</taxon>
        <taxon>Actinomycetes</taxon>
        <taxon>Micrococcales</taxon>
        <taxon>Microbacteriaceae</taxon>
        <taxon>Gulosibacter</taxon>
    </lineage>
</organism>
<dbReference type="EMBL" id="PXVD01000023">
    <property type="protein sequence ID" value="MDJ1372331.1"/>
    <property type="molecule type" value="Genomic_DNA"/>
</dbReference>
<reference evidence="8" key="2">
    <citation type="journal article" date="2022" name="Sci. Rep.">
        <title>In silico prediction of the enzymes involved in the degradation of the herbicide molinate by Gulosibacter molinativorax ON4T.</title>
        <authorList>
            <person name="Lopes A.R."/>
            <person name="Bunin E."/>
            <person name="Viana A.T."/>
            <person name="Froufe H."/>
            <person name="Munoz-Merida A."/>
            <person name="Pinho D."/>
            <person name="Figueiredo J."/>
            <person name="Barroso C."/>
            <person name="Vaz-Moreira I."/>
            <person name="Bellanger X."/>
            <person name="Egas C."/>
            <person name="Nunes O.C."/>
        </authorList>
    </citation>
    <scope>NUCLEOTIDE SEQUENCE</scope>
    <source>
        <strain evidence="8">ON4</strain>
    </source>
</reference>
<dbReference type="PROSITE" id="PS50035">
    <property type="entry name" value="PLD"/>
    <property type="match status" value="2"/>
</dbReference>
<dbReference type="Pfam" id="PF13091">
    <property type="entry name" value="PLDc_2"/>
    <property type="match status" value="2"/>
</dbReference>
<feature type="domain" description="PLD phosphodiesterase" evidence="7">
    <location>
        <begin position="420"/>
        <end position="447"/>
    </location>
</feature>
<evidence type="ECO:0000256" key="6">
    <source>
        <dbReference type="SAM" id="Phobius"/>
    </source>
</evidence>
<keyword evidence="2" id="KW-1003">Cell membrane</keyword>
<protein>
    <submittedName>
        <fullName evidence="8">Cardiolipin synthase A</fullName>
    </submittedName>
</protein>
<evidence type="ECO:0000256" key="1">
    <source>
        <dbReference type="ARBA" id="ARBA00004651"/>
    </source>
</evidence>
<dbReference type="InterPro" id="IPR001736">
    <property type="entry name" value="PLipase_D/transphosphatidylase"/>
</dbReference>
<keyword evidence="3 6" id="KW-0812">Transmembrane</keyword>
<sequence>MIGPFPLPFDSTAGAVTVGILFVLNLVIVVVTLFTIGHNRRPTTAVAWLLAITLIPYLGLLLFAFFGTNRLPRARRKKQAEFDNIIREATNEVQNSLGLTPIPEQYRPISTLARELTAIPHLPGNRIQIHDVYNPTIDAMTAEIDRAHSYVHVTFYAMGYDDVTTEFFDALERAVKRGVTVRVMYDQVGSFRYPGYAKLKKRLDEIGCAWHRLYSIWPWEGGWQRVDLRNHRKLVVVDGRVGWMGSQNLIARDYHRKPNRKYGQLQWQDLMVRVAGPMALGLDAVFRSDWYVETGEMADDGIDPTTEDFAFDDAQDRAAGEVVKLYDCQLVPSGPGYEHENNLRIFTQLLYMAREKVVIASPYFAPDDSMRYAITTAVQRGVEVHLHVSEHGDQFFTQHAQQSYYEELLRAGVRIWLYRAPYILHAKHMTVDGEVTILGSSNMDMRSFTLNAEVMLIVYGQDFAHRMEWVEHSYRVQSRELTLEEWMARPRTHFAFDDLCRLTSVVQ</sequence>
<dbReference type="SMART" id="SM00155">
    <property type="entry name" value="PLDc"/>
    <property type="match status" value="2"/>
</dbReference>
<keyword evidence="5 6" id="KW-0472">Membrane</keyword>
<accession>A0ABT7CCL3</accession>
<dbReference type="InterPro" id="IPR027379">
    <property type="entry name" value="CLS_N"/>
</dbReference>
<evidence type="ECO:0000313" key="8">
    <source>
        <dbReference type="EMBL" id="MDJ1372331.1"/>
    </source>
</evidence>
<comment type="subcellular location">
    <subcellularLocation>
        <location evidence="1">Cell membrane</location>
        <topology evidence="1">Multi-pass membrane protein</topology>
    </subcellularLocation>
</comment>
<reference evidence="8" key="1">
    <citation type="submission" date="2018-03" db="EMBL/GenBank/DDBJ databases">
        <authorList>
            <person name="Nunes O.C."/>
            <person name="Lopes A.R."/>
            <person name="Froufe H."/>
            <person name="Munoz-Merida A."/>
            <person name="Barroso C."/>
            <person name="Egas C."/>
        </authorList>
    </citation>
    <scope>NUCLEOTIDE SEQUENCE</scope>
    <source>
        <strain evidence="8">ON4</strain>
    </source>
</reference>
<gene>
    <name evidence="8" type="ORF">C7K25_13290</name>
</gene>
<dbReference type="Gene3D" id="3.30.870.10">
    <property type="entry name" value="Endonuclease Chain A"/>
    <property type="match status" value="2"/>
</dbReference>
<dbReference type="RefSeq" id="WP_051267183.1">
    <property type="nucleotide sequence ID" value="NZ_CP028426.1"/>
</dbReference>